<name>A0A930PHV6_9MICC</name>
<comment type="caution">
    <text evidence="1">The sequence shown here is derived from an EMBL/GenBank/DDBJ whole genome shotgun (WGS) entry which is preliminary data.</text>
</comment>
<sequence>MSKNKPMFSDDQKVKELIEMYTGGASLRDCAAHFGCSAPTVSAALKSNNIQIHKIGTNLKPKKKIISIPEDELKSVWESMSQEKIAEYFGVSVDTIVDRGKALGLTRDHELRNKIRHETNVSRYGKDYRKSADRIYVEKMIELYGRG</sequence>
<reference evidence="1" key="1">
    <citation type="submission" date="2020-04" db="EMBL/GenBank/DDBJ databases">
        <title>Deep metagenomics examines the oral microbiome during advanced dental caries in children, revealing novel taxa and co-occurrences with host molecules.</title>
        <authorList>
            <person name="Baker J.L."/>
            <person name="Morton J.T."/>
            <person name="Dinis M."/>
            <person name="Alvarez R."/>
            <person name="Tran N.C."/>
            <person name="Knight R."/>
            <person name="Edlund A."/>
        </authorList>
    </citation>
    <scope>NUCLEOTIDE SEQUENCE</scope>
    <source>
        <strain evidence="1">JCVI_47_bin.4</strain>
    </source>
</reference>
<protein>
    <submittedName>
        <fullName evidence="1">Uncharacterized protein</fullName>
    </submittedName>
</protein>
<gene>
    <name evidence="1" type="ORF">HXO56_10470</name>
</gene>
<dbReference type="Proteomes" id="UP000769484">
    <property type="component" value="Unassembled WGS sequence"/>
</dbReference>
<evidence type="ECO:0000313" key="2">
    <source>
        <dbReference type="Proteomes" id="UP000769484"/>
    </source>
</evidence>
<dbReference type="Gene3D" id="1.10.10.60">
    <property type="entry name" value="Homeodomain-like"/>
    <property type="match status" value="1"/>
</dbReference>
<organism evidence="1 2">
    <name type="scientific">Rothia dentocariosa</name>
    <dbReference type="NCBI Taxonomy" id="2047"/>
    <lineage>
        <taxon>Bacteria</taxon>
        <taxon>Bacillati</taxon>
        <taxon>Actinomycetota</taxon>
        <taxon>Actinomycetes</taxon>
        <taxon>Micrococcales</taxon>
        <taxon>Micrococcaceae</taxon>
        <taxon>Rothia</taxon>
    </lineage>
</organism>
<dbReference type="EMBL" id="JABZXJ010000061">
    <property type="protein sequence ID" value="MBF1650489.1"/>
    <property type="molecule type" value="Genomic_DNA"/>
</dbReference>
<accession>A0A930PHV6</accession>
<proteinExistence type="predicted"/>
<dbReference type="AlphaFoldDB" id="A0A930PHV6"/>
<evidence type="ECO:0000313" key="1">
    <source>
        <dbReference type="EMBL" id="MBF1650489.1"/>
    </source>
</evidence>